<reference evidence="1 2" key="1">
    <citation type="submission" date="2016-12" db="EMBL/GenBank/DDBJ databases">
        <title>The new phylogeny of genus Mycobacterium.</title>
        <authorList>
            <person name="Tortoli E."/>
            <person name="Trovato A."/>
            <person name="Cirillo D.M."/>
        </authorList>
    </citation>
    <scope>NUCLEOTIDE SEQUENCE [LARGE SCALE GENOMIC DNA]</scope>
    <source>
        <strain evidence="1 2">DSM 44223</strain>
    </source>
</reference>
<protein>
    <submittedName>
        <fullName evidence="1">Uncharacterized protein</fullName>
    </submittedName>
</protein>
<dbReference type="EMBL" id="MVIH01000004">
    <property type="protein sequence ID" value="ORB54032.1"/>
    <property type="molecule type" value="Genomic_DNA"/>
</dbReference>
<accession>A0A1X0IYW1</accession>
<name>A0A1X0IYW1_MYCRH</name>
<dbReference type="Proteomes" id="UP000192534">
    <property type="component" value="Unassembled WGS sequence"/>
</dbReference>
<gene>
    <name evidence="1" type="ORF">BST42_11720</name>
</gene>
<proteinExistence type="predicted"/>
<organism evidence="1 2">
    <name type="scientific">Mycolicibacterium rhodesiae</name>
    <name type="common">Mycobacterium rhodesiae</name>
    <dbReference type="NCBI Taxonomy" id="36814"/>
    <lineage>
        <taxon>Bacteria</taxon>
        <taxon>Bacillati</taxon>
        <taxon>Actinomycetota</taxon>
        <taxon>Actinomycetes</taxon>
        <taxon>Mycobacteriales</taxon>
        <taxon>Mycobacteriaceae</taxon>
        <taxon>Mycolicibacterium</taxon>
    </lineage>
</organism>
<evidence type="ECO:0000313" key="1">
    <source>
        <dbReference type="EMBL" id="ORB54032.1"/>
    </source>
</evidence>
<comment type="caution">
    <text evidence="1">The sequence shown here is derived from an EMBL/GenBank/DDBJ whole genome shotgun (WGS) entry which is preliminary data.</text>
</comment>
<dbReference type="AlphaFoldDB" id="A0A1X0IYW1"/>
<sequence>MVSITRMTSLQAQTFTGWSSLVNGLPGEGVVGVGFPLCPVSSKSGPNTNEAAPGAALWPAAGVALTDARREVVAAESVWPVRRRGGTAPVDVTACPWPRRAGPVL</sequence>
<evidence type="ECO:0000313" key="2">
    <source>
        <dbReference type="Proteomes" id="UP000192534"/>
    </source>
</evidence>
<keyword evidence="2" id="KW-1185">Reference proteome</keyword>